<organism evidence="1 2">
    <name type="scientific">Ambrosiozyma monospora</name>
    <name type="common">Yeast</name>
    <name type="synonym">Endomycopsis monosporus</name>
    <dbReference type="NCBI Taxonomy" id="43982"/>
    <lineage>
        <taxon>Eukaryota</taxon>
        <taxon>Fungi</taxon>
        <taxon>Dikarya</taxon>
        <taxon>Ascomycota</taxon>
        <taxon>Saccharomycotina</taxon>
        <taxon>Pichiomycetes</taxon>
        <taxon>Pichiales</taxon>
        <taxon>Pichiaceae</taxon>
        <taxon>Ambrosiozyma</taxon>
    </lineage>
</organism>
<comment type="caution">
    <text evidence="1">The sequence shown here is derived from an EMBL/GenBank/DDBJ whole genome shotgun (WGS) entry which is preliminary data.</text>
</comment>
<evidence type="ECO:0000313" key="1">
    <source>
        <dbReference type="EMBL" id="GMG21752.1"/>
    </source>
</evidence>
<evidence type="ECO:0000313" key="2">
    <source>
        <dbReference type="Proteomes" id="UP001165063"/>
    </source>
</evidence>
<dbReference type="Proteomes" id="UP001165063">
    <property type="component" value="Unassembled WGS sequence"/>
</dbReference>
<name>A0A9W7DEK2_AMBMO</name>
<dbReference type="EMBL" id="BSXU01000783">
    <property type="protein sequence ID" value="GMG21752.1"/>
    <property type="molecule type" value="Genomic_DNA"/>
</dbReference>
<reference evidence="1" key="1">
    <citation type="submission" date="2023-04" db="EMBL/GenBank/DDBJ databases">
        <title>Ambrosiozyma monospora NBRC 1965.</title>
        <authorList>
            <person name="Ichikawa N."/>
            <person name="Sato H."/>
            <person name="Tonouchi N."/>
        </authorList>
    </citation>
    <scope>NUCLEOTIDE SEQUENCE</scope>
    <source>
        <strain evidence="1">NBRC 1965</strain>
    </source>
</reference>
<gene>
    <name evidence="1" type="ORF">Amon01_000222500</name>
</gene>
<sequence>MHPENFQNFIIIGREHSQDKTRQNVFVFIASIHILFTLRPTSSLPSCFHLTAAHGHWQQVKQQSPNTDTDTDTDTVSQTVSQLIIVLYTALWIVIQEHRNHVELNKAYKISGFNIILNFHIVP</sequence>
<keyword evidence="2" id="KW-1185">Reference proteome</keyword>
<dbReference type="AlphaFoldDB" id="A0A9W7DEK2"/>
<protein>
    <submittedName>
        <fullName evidence="1">Unnamed protein product</fullName>
    </submittedName>
</protein>
<proteinExistence type="predicted"/>
<accession>A0A9W7DEK2</accession>